<dbReference type="PANTHER" id="PTHR42852">
    <property type="entry name" value="THIOL:DISULFIDE INTERCHANGE PROTEIN DSBE"/>
    <property type="match status" value="1"/>
</dbReference>
<dbReference type="CDD" id="cd02966">
    <property type="entry name" value="TlpA_like_family"/>
    <property type="match status" value="1"/>
</dbReference>
<dbReference type="InterPro" id="IPR013766">
    <property type="entry name" value="Thioredoxin_domain"/>
</dbReference>
<protein>
    <submittedName>
        <fullName evidence="3">Redoxin domain-containing protein</fullName>
    </submittedName>
</protein>
<dbReference type="CDD" id="cd21809">
    <property type="entry name" value="ABC-2_lan_permease-like"/>
    <property type="match status" value="1"/>
</dbReference>
<keyword evidence="1" id="KW-0812">Transmembrane</keyword>
<feature type="transmembrane region" description="Helical" evidence="1">
    <location>
        <begin position="277"/>
        <end position="293"/>
    </location>
</feature>
<feature type="transmembrane region" description="Helical" evidence="1">
    <location>
        <begin position="24"/>
        <end position="42"/>
    </location>
</feature>
<dbReference type="Pfam" id="PF12730">
    <property type="entry name" value="ABC2_membrane_4"/>
    <property type="match status" value="1"/>
</dbReference>
<organism evidence="3 4">
    <name type="scientific">Flavobacterium sedimenticola</name>
    <dbReference type="NCBI Taxonomy" id="3043286"/>
    <lineage>
        <taxon>Bacteria</taxon>
        <taxon>Pseudomonadati</taxon>
        <taxon>Bacteroidota</taxon>
        <taxon>Flavobacteriia</taxon>
        <taxon>Flavobacteriales</taxon>
        <taxon>Flavobacteriaceae</taxon>
        <taxon>Flavobacterium</taxon>
    </lineage>
</organism>
<keyword evidence="1" id="KW-1133">Transmembrane helix</keyword>
<dbReference type="SUPFAM" id="SSF52833">
    <property type="entry name" value="Thioredoxin-like"/>
    <property type="match status" value="1"/>
</dbReference>
<evidence type="ECO:0000313" key="3">
    <source>
        <dbReference type="EMBL" id="MDI9257916.1"/>
    </source>
</evidence>
<dbReference type="Proteomes" id="UP001230035">
    <property type="component" value="Unassembled WGS sequence"/>
</dbReference>
<evidence type="ECO:0000313" key="4">
    <source>
        <dbReference type="Proteomes" id="UP001230035"/>
    </source>
</evidence>
<dbReference type="Gene3D" id="3.40.30.10">
    <property type="entry name" value="Glutaredoxin"/>
    <property type="match status" value="1"/>
</dbReference>
<accession>A0ABT6XS81</accession>
<feature type="transmembrane region" description="Helical" evidence="1">
    <location>
        <begin position="154"/>
        <end position="173"/>
    </location>
</feature>
<evidence type="ECO:0000256" key="1">
    <source>
        <dbReference type="SAM" id="Phobius"/>
    </source>
</evidence>
<feature type="domain" description="Thioredoxin" evidence="2">
    <location>
        <begin position="595"/>
        <end position="737"/>
    </location>
</feature>
<name>A0ABT6XS81_9FLAO</name>
<dbReference type="EMBL" id="JASGBP010000007">
    <property type="protein sequence ID" value="MDI9257916.1"/>
    <property type="molecule type" value="Genomic_DNA"/>
</dbReference>
<feature type="transmembrane region" description="Helical" evidence="1">
    <location>
        <begin position="62"/>
        <end position="81"/>
    </location>
</feature>
<keyword evidence="1" id="KW-0472">Membrane</keyword>
<dbReference type="InterPro" id="IPR050553">
    <property type="entry name" value="Thioredoxin_ResA/DsbE_sf"/>
</dbReference>
<feature type="transmembrane region" description="Helical" evidence="1">
    <location>
        <begin position="180"/>
        <end position="204"/>
    </location>
</feature>
<keyword evidence="4" id="KW-1185">Reference proteome</keyword>
<comment type="caution">
    <text evidence="3">The sequence shown here is derived from an EMBL/GenBank/DDBJ whole genome shotgun (WGS) entry which is preliminary data.</text>
</comment>
<gene>
    <name evidence="3" type="ORF">QHT84_10875</name>
</gene>
<dbReference type="InterPro" id="IPR036249">
    <property type="entry name" value="Thioredoxin-like_sf"/>
</dbReference>
<reference evidence="3 4" key="1">
    <citation type="submission" date="2023-05" db="EMBL/GenBank/DDBJ databases">
        <title>Flavobacterium sedimenti sp. nov., isolated from the sediment.</title>
        <authorList>
            <person name="Wu N."/>
        </authorList>
    </citation>
    <scope>NUCLEOTIDE SEQUENCE [LARGE SCALE GENOMIC DNA]</scope>
    <source>
        <strain evidence="3 4">YZ-48</strain>
    </source>
</reference>
<feature type="transmembrane region" description="Helical" evidence="1">
    <location>
        <begin position="115"/>
        <end position="142"/>
    </location>
</feature>
<proteinExistence type="predicted"/>
<feature type="transmembrane region" description="Helical" evidence="1">
    <location>
        <begin position="234"/>
        <end position="257"/>
    </location>
</feature>
<dbReference type="PANTHER" id="PTHR42852:SF13">
    <property type="entry name" value="PROTEIN DIPZ"/>
    <property type="match status" value="1"/>
</dbReference>
<evidence type="ECO:0000259" key="2">
    <source>
        <dbReference type="PROSITE" id="PS51352"/>
    </source>
</evidence>
<dbReference type="PROSITE" id="PS51352">
    <property type="entry name" value="THIOREDOXIN_2"/>
    <property type="match status" value="1"/>
</dbReference>
<dbReference type="InterPro" id="IPR000866">
    <property type="entry name" value="AhpC/TSA"/>
</dbReference>
<dbReference type="Pfam" id="PF00578">
    <property type="entry name" value="AhpC-TSA"/>
    <property type="match status" value="1"/>
</dbReference>
<sequence>MISSFFQNITVFLKGEFIKKKKSGFYWIAAILGLLFPVSIFISNVIEPTVFKPSVDFNIYEMFFTESARAIAFFSLTISIIHNSSKIAQLDHKSGGWQLMELLPLQKSSIYFGKFLILISSSALLIITYIFSGLLFTYSYFLFNDLPANAITEIPWSFIGKAFLKIILASWFLTAIQYTLSVLISSYIWSLSIGFLAFIISSILEYNGKFHPSNPFQVLSHTGQNIQGGDLDNYIIYTEYFSLFAGTVILIFGFLWYKNKGFIRAFWKSNYYRIRSIIGMLLILLLSISYLAPKKQFEHNRTIIMGDITSDLPISMAYLIHPTIKDTVAKIEVSNGQFKHIFKDSLPLSNYILIFQNYGSAKVVMGTNDSIVASVKFQNGRFDYKIKGNRIAENNFKSKIDEWPYVKYQIKEGFDLHQYQNLQNDLLNIAQNDLKNIKEYRSKDNLTYRDDLKEIIEKEIILDNLLYKEMLSKKVGALYPEKRINWNIGWEELENRLSLNDLQMLDKEKYLEYLELRILKNDTSELAGDIKLLQAFQKLPKGEFKDKIMYSKLSTLLENSNTNSERDELYKYSKNITSQKFRNNLKFLHQNLQKLGRGKLAFNFSASDLQNKNVRLSDLKGKWIIINFYQSWSELSSNENSYFENIAFKYQKNKIAFVSLSTDQNKSKWVTEAKNKSKKVLQWYANNSKQVNFNYQITSIPRFVMIDPEGKIYQSKMARPSEASFEMILRKALDLRDLE</sequence>
<dbReference type="RefSeq" id="WP_283239593.1">
    <property type="nucleotide sequence ID" value="NZ_JASGBP010000007.1"/>
</dbReference>